<gene>
    <name evidence="2" type="ORF">N7492_009523</name>
</gene>
<dbReference type="OrthoDB" id="4343623at2759"/>
<name>A0A9W9HV21_9EURO</name>
<dbReference type="Proteomes" id="UP001146351">
    <property type="component" value="Unassembled WGS sequence"/>
</dbReference>
<feature type="region of interest" description="Disordered" evidence="1">
    <location>
        <begin position="91"/>
        <end position="111"/>
    </location>
</feature>
<reference evidence="2" key="2">
    <citation type="journal article" date="2023" name="IMA Fungus">
        <title>Comparative genomic study of the Penicillium genus elucidates a diverse pangenome and 15 lateral gene transfer events.</title>
        <authorList>
            <person name="Petersen C."/>
            <person name="Sorensen T."/>
            <person name="Nielsen M.R."/>
            <person name="Sondergaard T.E."/>
            <person name="Sorensen J.L."/>
            <person name="Fitzpatrick D.A."/>
            <person name="Frisvad J.C."/>
            <person name="Nielsen K.L."/>
        </authorList>
    </citation>
    <scope>NUCLEOTIDE SEQUENCE</scope>
    <source>
        <strain evidence="2">IBT 21917</strain>
    </source>
</reference>
<evidence type="ECO:0000313" key="2">
    <source>
        <dbReference type="EMBL" id="KAJ5156720.1"/>
    </source>
</evidence>
<feature type="compositionally biased region" description="Low complexity" evidence="1">
    <location>
        <begin position="1"/>
        <end position="12"/>
    </location>
</feature>
<organism evidence="2 3">
    <name type="scientific">Penicillium capsulatum</name>
    <dbReference type="NCBI Taxonomy" id="69766"/>
    <lineage>
        <taxon>Eukaryota</taxon>
        <taxon>Fungi</taxon>
        <taxon>Dikarya</taxon>
        <taxon>Ascomycota</taxon>
        <taxon>Pezizomycotina</taxon>
        <taxon>Eurotiomycetes</taxon>
        <taxon>Eurotiomycetidae</taxon>
        <taxon>Eurotiales</taxon>
        <taxon>Aspergillaceae</taxon>
        <taxon>Penicillium</taxon>
    </lineage>
</organism>
<evidence type="ECO:0000313" key="3">
    <source>
        <dbReference type="Proteomes" id="UP001146351"/>
    </source>
</evidence>
<accession>A0A9W9HV21</accession>
<comment type="caution">
    <text evidence="2">The sequence shown here is derived from an EMBL/GenBank/DDBJ whole genome shotgun (WGS) entry which is preliminary data.</text>
</comment>
<feature type="region of interest" description="Disordered" evidence="1">
    <location>
        <begin position="1"/>
        <end position="49"/>
    </location>
</feature>
<sequence length="141" mass="14731">MMSSSTDSTTSTFVPSGHTESTPNDSNNSDGVLSSVKQQITSVTDGASMSEIPSKVTAAAGEMVNGVKDTVVPAASQALHNAQSQIKSLTGEVTESATGGQDVNPTADAHDRECVDQMSTEQVCDFLREKHFSNRPPPSTN</sequence>
<dbReference type="AlphaFoldDB" id="A0A9W9HV21"/>
<reference evidence="2" key="1">
    <citation type="submission" date="2022-11" db="EMBL/GenBank/DDBJ databases">
        <authorList>
            <person name="Petersen C."/>
        </authorList>
    </citation>
    <scope>NUCLEOTIDE SEQUENCE</scope>
    <source>
        <strain evidence="2">IBT 21917</strain>
    </source>
</reference>
<protein>
    <submittedName>
        <fullName evidence="2">Uncharacterized protein</fullName>
    </submittedName>
</protein>
<proteinExistence type="predicted"/>
<evidence type="ECO:0000256" key="1">
    <source>
        <dbReference type="SAM" id="MobiDB-lite"/>
    </source>
</evidence>
<feature type="compositionally biased region" description="Polar residues" evidence="1">
    <location>
        <begin position="18"/>
        <end position="47"/>
    </location>
</feature>
<dbReference type="EMBL" id="JAPQKO010000006">
    <property type="protein sequence ID" value="KAJ5156720.1"/>
    <property type="molecule type" value="Genomic_DNA"/>
</dbReference>
<keyword evidence="3" id="KW-1185">Reference proteome</keyword>
<feature type="compositionally biased region" description="Polar residues" evidence="1">
    <location>
        <begin position="91"/>
        <end position="104"/>
    </location>
</feature>